<comment type="caution">
    <text evidence="1">The sequence shown here is derived from an EMBL/GenBank/DDBJ whole genome shotgun (WGS) entry which is preliminary data.</text>
</comment>
<protein>
    <submittedName>
        <fullName evidence="1">Uncharacterized protein</fullName>
    </submittedName>
</protein>
<evidence type="ECO:0000313" key="2">
    <source>
        <dbReference type="Proteomes" id="UP000603453"/>
    </source>
</evidence>
<accession>A0A8H7R2M9</accession>
<dbReference type="EMBL" id="JAEPRD010000052">
    <property type="protein sequence ID" value="KAG2203359.1"/>
    <property type="molecule type" value="Genomic_DNA"/>
</dbReference>
<reference evidence="1" key="1">
    <citation type="submission" date="2020-12" db="EMBL/GenBank/DDBJ databases">
        <title>Metabolic potential, ecology and presence of endohyphal bacteria is reflected in genomic diversity of Mucoromycotina.</title>
        <authorList>
            <person name="Muszewska A."/>
            <person name="Okrasinska A."/>
            <person name="Steczkiewicz K."/>
            <person name="Drgas O."/>
            <person name="Orlowska M."/>
            <person name="Perlinska-Lenart U."/>
            <person name="Aleksandrzak-Piekarczyk T."/>
            <person name="Szatraj K."/>
            <person name="Zielenkiewicz U."/>
            <person name="Pilsyk S."/>
            <person name="Malc E."/>
            <person name="Mieczkowski P."/>
            <person name="Kruszewska J.S."/>
            <person name="Biernat P."/>
            <person name="Pawlowska J."/>
        </authorList>
    </citation>
    <scope>NUCLEOTIDE SEQUENCE</scope>
    <source>
        <strain evidence="1">WA0000017839</strain>
    </source>
</reference>
<dbReference type="AlphaFoldDB" id="A0A8H7R2M9"/>
<gene>
    <name evidence="1" type="ORF">INT47_010057</name>
</gene>
<dbReference type="Proteomes" id="UP000603453">
    <property type="component" value="Unassembled WGS sequence"/>
</dbReference>
<keyword evidence="2" id="KW-1185">Reference proteome</keyword>
<name>A0A8H7R2M9_9FUNG</name>
<proteinExistence type="predicted"/>
<sequence length="73" mass="8525">MKIMIMGTYEAIDALENSHIRDMKIKTRRAPSYEDIGEIQNDFKKNAIIKLPNVYIQKTDRLNMKSSPIRPDD</sequence>
<organism evidence="1 2">
    <name type="scientific">Mucor saturninus</name>
    <dbReference type="NCBI Taxonomy" id="64648"/>
    <lineage>
        <taxon>Eukaryota</taxon>
        <taxon>Fungi</taxon>
        <taxon>Fungi incertae sedis</taxon>
        <taxon>Mucoromycota</taxon>
        <taxon>Mucoromycotina</taxon>
        <taxon>Mucoromycetes</taxon>
        <taxon>Mucorales</taxon>
        <taxon>Mucorineae</taxon>
        <taxon>Mucoraceae</taxon>
        <taxon>Mucor</taxon>
    </lineage>
</organism>
<evidence type="ECO:0000313" key="1">
    <source>
        <dbReference type="EMBL" id="KAG2203359.1"/>
    </source>
</evidence>